<dbReference type="EMBL" id="CP036526">
    <property type="protein sequence ID" value="QDT10932.1"/>
    <property type="molecule type" value="Genomic_DNA"/>
</dbReference>
<organism evidence="1 2">
    <name type="scientific">Stieleria marina</name>
    <dbReference type="NCBI Taxonomy" id="1930275"/>
    <lineage>
        <taxon>Bacteria</taxon>
        <taxon>Pseudomonadati</taxon>
        <taxon>Planctomycetota</taxon>
        <taxon>Planctomycetia</taxon>
        <taxon>Pirellulales</taxon>
        <taxon>Pirellulaceae</taxon>
        <taxon>Stieleria</taxon>
    </lineage>
</organism>
<dbReference type="Proteomes" id="UP000319817">
    <property type="component" value="Chromosome"/>
</dbReference>
<dbReference type="OrthoDB" id="9815051at2"/>
<evidence type="ECO:0000313" key="1">
    <source>
        <dbReference type="EMBL" id="QDT10932.1"/>
    </source>
</evidence>
<reference evidence="1 2" key="1">
    <citation type="submission" date="2019-02" db="EMBL/GenBank/DDBJ databases">
        <title>Deep-cultivation of Planctomycetes and their phenomic and genomic characterization uncovers novel biology.</title>
        <authorList>
            <person name="Wiegand S."/>
            <person name="Jogler M."/>
            <person name="Boedeker C."/>
            <person name="Pinto D."/>
            <person name="Vollmers J."/>
            <person name="Rivas-Marin E."/>
            <person name="Kohn T."/>
            <person name="Peeters S.H."/>
            <person name="Heuer A."/>
            <person name="Rast P."/>
            <person name="Oberbeckmann S."/>
            <person name="Bunk B."/>
            <person name="Jeske O."/>
            <person name="Meyerdierks A."/>
            <person name="Storesund J.E."/>
            <person name="Kallscheuer N."/>
            <person name="Luecker S."/>
            <person name="Lage O.M."/>
            <person name="Pohl T."/>
            <person name="Merkel B.J."/>
            <person name="Hornburger P."/>
            <person name="Mueller R.-W."/>
            <person name="Bruemmer F."/>
            <person name="Labrenz M."/>
            <person name="Spormann A.M."/>
            <person name="Op den Camp H."/>
            <person name="Overmann J."/>
            <person name="Amann R."/>
            <person name="Jetten M.S.M."/>
            <person name="Mascher T."/>
            <person name="Medema M.H."/>
            <person name="Devos D.P."/>
            <person name="Kaster A.-K."/>
            <person name="Ovreas L."/>
            <person name="Rohde M."/>
            <person name="Galperin M.Y."/>
            <person name="Jogler C."/>
        </authorList>
    </citation>
    <scope>NUCLEOTIDE SEQUENCE [LARGE SCALE GENOMIC DNA]</scope>
    <source>
        <strain evidence="1 2">K23_9</strain>
    </source>
</reference>
<protein>
    <submittedName>
        <fullName evidence="1">Uncharacterized protein</fullName>
    </submittedName>
</protein>
<proteinExistence type="predicted"/>
<evidence type="ECO:0000313" key="2">
    <source>
        <dbReference type="Proteomes" id="UP000319817"/>
    </source>
</evidence>
<sequence length="78" mass="8584">MPQQRRLDVAGGAYHALNRGDALQSIFRKEDEYAVFERVLGEGLELYSAQFSFHIDAKSSPPSFASIRAFGSSAKSMA</sequence>
<accession>A0A517NUY4</accession>
<dbReference type="RefSeq" id="WP_145418642.1">
    <property type="nucleotide sequence ID" value="NZ_CP036526.1"/>
</dbReference>
<name>A0A517NUY4_9BACT</name>
<gene>
    <name evidence="1" type="ORF">K239x_29250</name>
</gene>
<dbReference type="AlphaFoldDB" id="A0A517NUY4"/>
<keyword evidence="2" id="KW-1185">Reference proteome</keyword>